<evidence type="ECO:0000259" key="7">
    <source>
        <dbReference type="PROSITE" id="PS51141"/>
    </source>
</evidence>
<dbReference type="CDD" id="cd18186">
    <property type="entry name" value="BTB_POZ_ZBTB_KLHL-like"/>
    <property type="match status" value="1"/>
</dbReference>
<dbReference type="PANTHER" id="PTHR31251">
    <property type="entry name" value="SQUAMOSA PROMOTER-BINDING-LIKE PROTEIN 4"/>
    <property type="match status" value="1"/>
</dbReference>
<dbReference type="Gene3D" id="4.10.1100.10">
    <property type="entry name" value="Transcription factor, SBP-box domain"/>
    <property type="match status" value="1"/>
</dbReference>
<dbReference type="Gene3D" id="3.30.710.10">
    <property type="entry name" value="Potassium Channel Kv1.1, Chain A"/>
    <property type="match status" value="1"/>
</dbReference>
<protein>
    <recommendedName>
        <fullName evidence="10">SBP-type domain-containing protein</fullName>
    </recommendedName>
</protein>
<proteinExistence type="predicted"/>
<evidence type="ECO:0000256" key="4">
    <source>
        <dbReference type="ARBA" id="ARBA00022833"/>
    </source>
</evidence>
<dbReference type="Proteomes" id="UP000232323">
    <property type="component" value="Unassembled WGS sequence"/>
</dbReference>
<keyword evidence="9" id="KW-1185">Reference proteome</keyword>
<feature type="region of interest" description="Disordered" evidence="5">
    <location>
        <begin position="653"/>
        <end position="679"/>
    </location>
</feature>
<accession>A0A250WVT5</accession>
<dbReference type="InterPro" id="IPR004333">
    <property type="entry name" value="SBP_dom"/>
</dbReference>
<dbReference type="InterPro" id="IPR036893">
    <property type="entry name" value="SBP_sf"/>
</dbReference>
<keyword evidence="3" id="KW-0863">Zinc-finger</keyword>
<feature type="domain" description="SBP-type" evidence="7">
    <location>
        <begin position="583"/>
        <end position="660"/>
    </location>
</feature>
<comment type="pathway">
    <text evidence="1">Protein modification; protein ubiquitination.</text>
</comment>
<dbReference type="InterPro" id="IPR011333">
    <property type="entry name" value="SKP1/BTB/POZ_sf"/>
</dbReference>
<evidence type="ECO:0008006" key="10">
    <source>
        <dbReference type="Google" id="ProtNLM"/>
    </source>
</evidence>
<dbReference type="Pfam" id="PF03110">
    <property type="entry name" value="SBP"/>
    <property type="match status" value="1"/>
</dbReference>
<dbReference type="SMART" id="SM00225">
    <property type="entry name" value="BTB"/>
    <property type="match status" value="1"/>
</dbReference>
<dbReference type="SUPFAM" id="SSF103612">
    <property type="entry name" value="SBT domain"/>
    <property type="match status" value="1"/>
</dbReference>
<dbReference type="GO" id="GO:0008270">
    <property type="term" value="F:zinc ion binding"/>
    <property type="evidence" value="ECO:0007669"/>
    <property type="project" value="UniProtKB-KW"/>
</dbReference>
<dbReference type="OrthoDB" id="514967at2759"/>
<dbReference type="GO" id="GO:0003677">
    <property type="term" value="F:DNA binding"/>
    <property type="evidence" value="ECO:0007669"/>
    <property type="project" value="InterPro"/>
</dbReference>
<comment type="caution">
    <text evidence="8">The sequence shown here is derived from an EMBL/GenBank/DDBJ whole genome shotgun (WGS) entry which is preliminary data.</text>
</comment>
<evidence type="ECO:0000313" key="9">
    <source>
        <dbReference type="Proteomes" id="UP000232323"/>
    </source>
</evidence>
<sequence>MLPTDIYVLCPDGRKVHSHLTVLRAASTRLEAVLKGFQGDHLPVQGVDSTALELIINSFYSGTCPVTTHSLPAIYDAASKLEAKSLAEECQNFLFMGHLNADNCCTLLHGCFLYKTKALSQPCHDLALSKFTEVISSASYLSSRLEIIVELLLLASEKNIEPHLIAFAAAAWLEHDTSRMEFEKHLQKALSLPPNAIAHCRRANSQGFPSRPPVTEPEVILKVESWGHLVDPNATVMRMGNSGTAQEELSSISIPSPNTLAGADNAPDLQTSLLALLNAGGAAPSVLQQLQMQVVNAAAAAAAQPANAVDDVSVKLEDGSQEGAHGKRKREDEEAQLEGGQQLDHDLLQQHHQQDVDASGSNISPADLIAVLSGSVAGGSDGQANLMALILQQQQQRPLEGGSLLMQQMAGAAGSANSMDALKQLLNLSMDQQQQAAAYSSAAAAAASTAVGASGLSDEALALQQLLAASGLSAMSGLSAGSPNSNSMLMNSLKRLQQDPGQLAALSALTMGGGGQDTLSMNMTNLFSGGAHQLLGLQGAANQGLLQQYGLLQQPSGGPGQYGDDERRGKGSRQPRQTPLGAKGLCHVENCNADLTGLREYHLRYKICEYHLKAPSILKDGQNQRFCQQCGRFHTLDAFDGNRRSCRTMLQRHNARRAKKTPADTPTGTPGGSGVGGAANTTAAQAASLATLNALASTGMGEEFLRSMLQPMM</sequence>
<dbReference type="AlphaFoldDB" id="A0A250WVT5"/>
<feature type="region of interest" description="Disordered" evidence="5">
    <location>
        <begin position="318"/>
        <end position="339"/>
    </location>
</feature>
<dbReference type="PROSITE" id="PS50097">
    <property type="entry name" value="BTB"/>
    <property type="match status" value="1"/>
</dbReference>
<evidence type="ECO:0000313" key="8">
    <source>
        <dbReference type="EMBL" id="GAX74905.1"/>
    </source>
</evidence>
<evidence type="ECO:0000256" key="5">
    <source>
        <dbReference type="SAM" id="MobiDB-lite"/>
    </source>
</evidence>
<feature type="region of interest" description="Disordered" evidence="5">
    <location>
        <begin position="555"/>
        <end position="582"/>
    </location>
</feature>
<dbReference type="CDD" id="cd14733">
    <property type="entry name" value="BACK"/>
    <property type="match status" value="1"/>
</dbReference>
<dbReference type="InterPro" id="IPR044817">
    <property type="entry name" value="SBP-like"/>
</dbReference>
<keyword evidence="4" id="KW-0862">Zinc</keyword>
<dbReference type="SUPFAM" id="SSF54695">
    <property type="entry name" value="POZ domain"/>
    <property type="match status" value="1"/>
</dbReference>
<dbReference type="STRING" id="1157962.A0A250WVT5"/>
<dbReference type="Pfam" id="PF00651">
    <property type="entry name" value="BTB"/>
    <property type="match status" value="1"/>
</dbReference>
<name>A0A250WVT5_9CHLO</name>
<gene>
    <name evidence="8" type="ORF">CEUSTIGMA_g2351.t1</name>
</gene>
<feature type="domain" description="BTB" evidence="6">
    <location>
        <begin position="4"/>
        <end position="68"/>
    </location>
</feature>
<evidence type="ECO:0000259" key="6">
    <source>
        <dbReference type="PROSITE" id="PS50097"/>
    </source>
</evidence>
<evidence type="ECO:0000256" key="1">
    <source>
        <dbReference type="ARBA" id="ARBA00004906"/>
    </source>
</evidence>
<dbReference type="PANTHER" id="PTHR31251:SF169">
    <property type="entry name" value="SQUAMOSA PROMOTER-BINDING-LIKE PROTEIN 8"/>
    <property type="match status" value="1"/>
</dbReference>
<dbReference type="InterPro" id="IPR000210">
    <property type="entry name" value="BTB/POZ_dom"/>
</dbReference>
<evidence type="ECO:0000256" key="3">
    <source>
        <dbReference type="ARBA" id="ARBA00022771"/>
    </source>
</evidence>
<reference evidence="8 9" key="1">
    <citation type="submission" date="2017-08" db="EMBL/GenBank/DDBJ databases">
        <title>Acidophilic green algal genome provides insights into adaptation to an acidic environment.</title>
        <authorList>
            <person name="Hirooka S."/>
            <person name="Hirose Y."/>
            <person name="Kanesaki Y."/>
            <person name="Higuchi S."/>
            <person name="Fujiwara T."/>
            <person name="Onuma R."/>
            <person name="Era A."/>
            <person name="Ohbayashi R."/>
            <person name="Uzuka A."/>
            <person name="Nozaki H."/>
            <person name="Yoshikawa H."/>
            <person name="Miyagishima S.Y."/>
        </authorList>
    </citation>
    <scope>NUCLEOTIDE SEQUENCE [LARGE SCALE GENOMIC DNA]</scope>
    <source>
        <strain evidence="8 9">NIES-2499</strain>
    </source>
</reference>
<organism evidence="8 9">
    <name type="scientific">Chlamydomonas eustigma</name>
    <dbReference type="NCBI Taxonomy" id="1157962"/>
    <lineage>
        <taxon>Eukaryota</taxon>
        <taxon>Viridiplantae</taxon>
        <taxon>Chlorophyta</taxon>
        <taxon>core chlorophytes</taxon>
        <taxon>Chlorophyceae</taxon>
        <taxon>CS clade</taxon>
        <taxon>Chlamydomonadales</taxon>
        <taxon>Chlamydomonadaceae</taxon>
        <taxon>Chlamydomonas</taxon>
    </lineage>
</organism>
<evidence type="ECO:0000256" key="2">
    <source>
        <dbReference type="ARBA" id="ARBA00022723"/>
    </source>
</evidence>
<dbReference type="PROSITE" id="PS51141">
    <property type="entry name" value="ZF_SBP"/>
    <property type="match status" value="1"/>
</dbReference>
<keyword evidence="2" id="KW-0479">Metal-binding</keyword>
<dbReference type="EMBL" id="BEGY01000009">
    <property type="protein sequence ID" value="GAX74905.1"/>
    <property type="molecule type" value="Genomic_DNA"/>
</dbReference>
<dbReference type="GO" id="GO:0005634">
    <property type="term" value="C:nucleus"/>
    <property type="evidence" value="ECO:0007669"/>
    <property type="project" value="InterPro"/>
</dbReference>